<evidence type="ECO:0000313" key="3">
    <source>
        <dbReference type="Proteomes" id="UP000244727"/>
    </source>
</evidence>
<keyword evidence="1" id="KW-0472">Membrane</keyword>
<dbReference type="AlphaFoldDB" id="A0A2R4WZV1"/>
<feature type="transmembrane region" description="Helical" evidence="1">
    <location>
        <begin position="193"/>
        <end position="212"/>
    </location>
</feature>
<accession>A0A2R4WZV1</accession>
<feature type="transmembrane region" description="Helical" evidence="1">
    <location>
        <begin position="167"/>
        <end position="187"/>
    </location>
</feature>
<dbReference type="KEGG" id="harc:HARCEL1_04685"/>
<keyword evidence="1" id="KW-0812">Transmembrane</keyword>
<feature type="transmembrane region" description="Helical" evidence="1">
    <location>
        <begin position="121"/>
        <end position="146"/>
    </location>
</feature>
<feature type="transmembrane region" description="Helical" evidence="1">
    <location>
        <begin position="96"/>
        <end position="115"/>
    </location>
</feature>
<protein>
    <recommendedName>
        <fullName evidence="4">TM helix repeat-containing protein</fullName>
    </recommendedName>
</protein>
<dbReference type="InterPro" id="IPR008910">
    <property type="entry name" value="MSC_TM_helix"/>
</dbReference>
<evidence type="ECO:0000313" key="2">
    <source>
        <dbReference type="EMBL" id="AWB27051.1"/>
    </source>
</evidence>
<dbReference type="EMBL" id="CP028858">
    <property type="protein sequence ID" value="AWB27051.1"/>
    <property type="molecule type" value="Genomic_DNA"/>
</dbReference>
<gene>
    <name evidence="2" type="ORF">HARCEL1_04685</name>
</gene>
<reference evidence="2 3" key="1">
    <citation type="submission" date="2018-04" db="EMBL/GenBank/DDBJ databases">
        <title>Halococcoides cellulosivorans gen. nov., sp. nov., an extremely halophilic cellulose-utilizing haloarchaeon from hypersaline lakes.</title>
        <authorList>
            <person name="Sorokin D.Y."/>
            <person name="Toshchakov S.V."/>
            <person name="Samarov N.I."/>
            <person name="Korzhenkov A."/>
            <person name="Kublanov I.V."/>
        </authorList>
    </citation>
    <scope>NUCLEOTIDE SEQUENCE [LARGE SCALE GENOMIC DNA]</scope>
    <source>
        <strain evidence="2 3">HArcel1</strain>
    </source>
</reference>
<organism evidence="2 3">
    <name type="scientific">Halococcoides cellulosivorans</name>
    <dbReference type="NCBI Taxonomy" id="1679096"/>
    <lineage>
        <taxon>Archaea</taxon>
        <taxon>Methanobacteriati</taxon>
        <taxon>Methanobacteriota</taxon>
        <taxon>Stenosarchaea group</taxon>
        <taxon>Halobacteria</taxon>
        <taxon>Halobacteriales</taxon>
        <taxon>Haloarculaceae</taxon>
        <taxon>Halococcoides</taxon>
    </lineage>
</organism>
<dbReference type="Pfam" id="PF05552">
    <property type="entry name" value="MS_channel_1st_1"/>
    <property type="match status" value="1"/>
</dbReference>
<feature type="transmembrane region" description="Helical" evidence="1">
    <location>
        <begin position="40"/>
        <end position="57"/>
    </location>
</feature>
<dbReference type="GeneID" id="36511778"/>
<keyword evidence="3" id="KW-1185">Reference proteome</keyword>
<sequence>MSVTSLETMSGVVLQLQDGESLKEGLGQFIQSILNYFPNLGYAVLVGIVGLLIGHLVKSHVDDWLVELGVQGALESTAIGGLFGGDRSVVGVGTTLAAWFVYLVTLYLIAGLLGVSEVQNVLGGFVFFLPELLAGVAVAVVGLVVASHVGSVVSESETASQLGLPNVLGELASAVVAVFGVVIGLQILGVDSLLLAVALVLVGLPVVLAAGLGGKSYVADRLDDVDSVEH</sequence>
<evidence type="ECO:0008006" key="4">
    <source>
        <dbReference type="Google" id="ProtNLM"/>
    </source>
</evidence>
<name>A0A2R4WZV1_9EURY</name>
<keyword evidence="1" id="KW-1133">Transmembrane helix</keyword>
<dbReference type="RefSeq" id="WP_108381420.1">
    <property type="nucleotide sequence ID" value="NZ_CP028858.1"/>
</dbReference>
<evidence type="ECO:0000256" key="1">
    <source>
        <dbReference type="SAM" id="Phobius"/>
    </source>
</evidence>
<dbReference type="Proteomes" id="UP000244727">
    <property type="component" value="Chromosome"/>
</dbReference>
<proteinExistence type="predicted"/>